<reference evidence="6 7" key="1">
    <citation type="submission" date="2016-10" db="EMBL/GenBank/DDBJ databases">
        <authorList>
            <person name="de Groot N.N."/>
        </authorList>
    </citation>
    <scope>NUCLEOTIDE SEQUENCE [LARGE SCALE GENOMIC DNA]</scope>
    <source>
        <strain evidence="6 7">CGMCC 4.2022</strain>
    </source>
</reference>
<dbReference type="OrthoDB" id="3646807at2"/>
<dbReference type="InterPro" id="IPR050194">
    <property type="entry name" value="Glycosyltransferase_grp1"/>
</dbReference>
<dbReference type="SUPFAM" id="SSF53756">
    <property type="entry name" value="UDP-Glycosyltransferase/glycogen phosphorylase"/>
    <property type="match status" value="1"/>
</dbReference>
<dbReference type="AlphaFoldDB" id="A0A1G9XXX9"/>
<feature type="compositionally biased region" description="Low complexity" evidence="3">
    <location>
        <begin position="382"/>
        <end position="415"/>
    </location>
</feature>
<feature type="domain" description="Glycosyltransferase subfamily 4-like N-terminal" evidence="5">
    <location>
        <begin position="12"/>
        <end position="170"/>
    </location>
</feature>
<dbReference type="InterPro" id="IPR001296">
    <property type="entry name" value="Glyco_trans_1"/>
</dbReference>
<proteinExistence type="predicted"/>
<evidence type="ECO:0000256" key="3">
    <source>
        <dbReference type="SAM" id="MobiDB-lite"/>
    </source>
</evidence>
<dbReference type="Pfam" id="PF00534">
    <property type="entry name" value="Glycos_transf_1"/>
    <property type="match status" value="1"/>
</dbReference>
<dbReference type="STRING" id="310781.SAMN05216259_102327"/>
<dbReference type="Proteomes" id="UP000199341">
    <property type="component" value="Unassembled WGS sequence"/>
</dbReference>
<evidence type="ECO:0000259" key="5">
    <source>
        <dbReference type="Pfam" id="PF13439"/>
    </source>
</evidence>
<evidence type="ECO:0000256" key="1">
    <source>
        <dbReference type="ARBA" id="ARBA00022676"/>
    </source>
</evidence>
<dbReference type="GO" id="GO:1901137">
    <property type="term" value="P:carbohydrate derivative biosynthetic process"/>
    <property type="evidence" value="ECO:0007669"/>
    <property type="project" value="UniProtKB-ARBA"/>
</dbReference>
<dbReference type="InterPro" id="IPR028098">
    <property type="entry name" value="Glyco_trans_4-like_N"/>
</dbReference>
<keyword evidence="1" id="KW-0328">Glycosyltransferase</keyword>
<accession>A0A1G9XXX9</accession>
<keyword evidence="2 6" id="KW-0808">Transferase</keyword>
<sequence>MKVLHIITGLDVGGAEQQLRLLLRHCDVRSAVVTLTEPGPLAEAIRADGVPVTALRMSGNRDIGALPRLTALIRAGEYDVVHTHLYRACVYGRIAARLAGVRTIVATEHSLGASSIEGRPLSLGTRALYRATERLGHGTFAVSATVARRLAEWGVPARRIHLVPNGIEPGRFRFDAGARARTRDRLGIPQDAYVVGGVGRQVPGKRFDAVVRAVADNPGTHLLLAGDGIERVPLLRLVHSLGLQNRALVVDPTVHGVPDLLSAMDLFVTASEDEAFGLAALEALAAGLPVRYVTCPAVEDLPPEAAPGARQVAPDQLAAAVREEHLAGPRRLPPPQAVEHYHIARTAELVTARYLEAHHRGGLFRRRRTPVPAAVPRPAGPAAPAAQEAAAAPPAAAQQAPAPAAEDTPATPAQK</sequence>
<name>A0A1G9XXX9_9ACTN</name>
<evidence type="ECO:0000256" key="2">
    <source>
        <dbReference type="ARBA" id="ARBA00022679"/>
    </source>
</evidence>
<evidence type="ECO:0000313" key="7">
    <source>
        <dbReference type="Proteomes" id="UP000199341"/>
    </source>
</evidence>
<dbReference type="RefSeq" id="WP_093783015.1">
    <property type="nucleotide sequence ID" value="NZ_FNIE01000002.1"/>
</dbReference>
<dbReference type="EMBL" id="FNIE01000002">
    <property type="protein sequence ID" value="SDN01618.1"/>
    <property type="molecule type" value="Genomic_DNA"/>
</dbReference>
<protein>
    <submittedName>
        <fullName evidence="6">Glycosyltransferase involved in cell wall bisynthesis</fullName>
    </submittedName>
</protein>
<feature type="domain" description="Glycosyl transferase family 1" evidence="4">
    <location>
        <begin position="181"/>
        <end position="290"/>
    </location>
</feature>
<organism evidence="6 7">
    <name type="scientific">Actinacidiphila guanduensis</name>
    <dbReference type="NCBI Taxonomy" id="310781"/>
    <lineage>
        <taxon>Bacteria</taxon>
        <taxon>Bacillati</taxon>
        <taxon>Actinomycetota</taxon>
        <taxon>Actinomycetes</taxon>
        <taxon>Kitasatosporales</taxon>
        <taxon>Streptomycetaceae</taxon>
        <taxon>Actinacidiphila</taxon>
    </lineage>
</organism>
<feature type="region of interest" description="Disordered" evidence="3">
    <location>
        <begin position="365"/>
        <end position="415"/>
    </location>
</feature>
<dbReference type="Gene3D" id="3.40.50.2000">
    <property type="entry name" value="Glycogen Phosphorylase B"/>
    <property type="match status" value="2"/>
</dbReference>
<gene>
    <name evidence="6" type="ORF">SAMN05216259_102327</name>
</gene>
<dbReference type="GO" id="GO:0016758">
    <property type="term" value="F:hexosyltransferase activity"/>
    <property type="evidence" value="ECO:0007669"/>
    <property type="project" value="TreeGrafter"/>
</dbReference>
<evidence type="ECO:0000313" key="6">
    <source>
        <dbReference type="EMBL" id="SDN01618.1"/>
    </source>
</evidence>
<dbReference type="Pfam" id="PF13439">
    <property type="entry name" value="Glyco_transf_4"/>
    <property type="match status" value="1"/>
</dbReference>
<evidence type="ECO:0000259" key="4">
    <source>
        <dbReference type="Pfam" id="PF00534"/>
    </source>
</evidence>
<keyword evidence="7" id="KW-1185">Reference proteome</keyword>
<dbReference type="PANTHER" id="PTHR45947:SF3">
    <property type="entry name" value="SULFOQUINOVOSYL TRANSFERASE SQD2"/>
    <property type="match status" value="1"/>
</dbReference>
<dbReference type="PANTHER" id="PTHR45947">
    <property type="entry name" value="SULFOQUINOVOSYL TRANSFERASE SQD2"/>
    <property type="match status" value="1"/>
</dbReference>